<dbReference type="Gene3D" id="1.25.10.10">
    <property type="entry name" value="Leucine-rich Repeat Variant"/>
    <property type="match status" value="1"/>
</dbReference>
<dbReference type="InterPro" id="IPR011989">
    <property type="entry name" value="ARM-like"/>
</dbReference>
<dbReference type="HOGENOM" id="CLU_021042_0_0_1"/>
<accession>A0A059F417</accession>
<dbReference type="AlphaFoldDB" id="A0A059F417"/>
<dbReference type="Proteomes" id="UP000030655">
    <property type="component" value="Unassembled WGS sequence"/>
</dbReference>
<dbReference type="GO" id="GO:0000139">
    <property type="term" value="C:Golgi membrane"/>
    <property type="evidence" value="ECO:0007669"/>
    <property type="project" value="TreeGrafter"/>
</dbReference>
<dbReference type="EMBL" id="KK365133">
    <property type="protein sequence ID" value="KCZ82013.1"/>
    <property type="molecule type" value="Genomic_DNA"/>
</dbReference>
<evidence type="ECO:0000259" key="1">
    <source>
        <dbReference type="Pfam" id="PF01602"/>
    </source>
</evidence>
<dbReference type="VEuPathDB" id="MicrosporidiaDB:H312_00495"/>
<dbReference type="GO" id="GO:0009306">
    <property type="term" value="P:protein secretion"/>
    <property type="evidence" value="ECO:0007669"/>
    <property type="project" value="TreeGrafter"/>
</dbReference>
<dbReference type="InterPro" id="IPR002553">
    <property type="entry name" value="Clathrin/coatomer_adapt-like_N"/>
</dbReference>
<protein>
    <recommendedName>
        <fullName evidence="1">Clathrin/coatomer adaptor adaptin-like N-terminal domain-containing protein</fullName>
    </recommendedName>
</protein>
<dbReference type="GO" id="GO:0006891">
    <property type="term" value="P:intra-Golgi vesicle-mediated transport"/>
    <property type="evidence" value="ECO:0007669"/>
    <property type="project" value="TreeGrafter"/>
</dbReference>
<dbReference type="GO" id="GO:0005793">
    <property type="term" value="C:endoplasmic reticulum-Golgi intermediate compartment"/>
    <property type="evidence" value="ECO:0007669"/>
    <property type="project" value="TreeGrafter"/>
</dbReference>
<dbReference type="InterPro" id="IPR016024">
    <property type="entry name" value="ARM-type_fold"/>
</dbReference>
<dbReference type="PANTHER" id="PTHR10261:SF0">
    <property type="entry name" value="COATOMER SUBUNIT GAMMA-2"/>
    <property type="match status" value="1"/>
</dbReference>
<feature type="domain" description="Clathrin/coatomer adaptor adaptin-like N-terminal" evidence="1">
    <location>
        <begin position="18"/>
        <end position="502"/>
    </location>
</feature>
<dbReference type="GO" id="GO:0006886">
    <property type="term" value="P:intracellular protein transport"/>
    <property type="evidence" value="ECO:0007669"/>
    <property type="project" value="InterPro"/>
</dbReference>
<organism evidence="2 3">
    <name type="scientific">Anncaliia algerae PRA339</name>
    <dbReference type="NCBI Taxonomy" id="1288291"/>
    <lineage>
        <taxon>Eukaryota</taxon>
        <taxon>Fungi</taxon>
        <taxon>Fungi incertae sedis</taxon>
        <taxon>Microsporidia</taxon>
        <taxon>Tubulinosematoidea</taxon>
        <taxon>Tubulinosematidae</taxon>
        <taxon>Anncaliia</taxon>
    </lineage>
</organism>
<dbReference type="GO" id="GO:0030126">
    <property type="term" value="C:COPI vesicle coat"/>
    <property type="evidence" value="ECO:0007669"/>
    <property type="project" value="TreeGrafter"/>
</dbReference>
<keyword evidence="3" id="KW-1185">Reference proteome</keyword>
<dbReference type="GO" id="GO:0006888">
    <property type="term" value="P:endoplasmic reticulum to Golgi vesicle-mediated transport"/>
    <property type="evidence" value="ECO:0007669"/>
    <property type="project" value="TreeGrafter"/>
</dbReference>
<name>A0A059F417_9MICR</name>
<reference evidence="3" key="1">
    <citation type="submission" date="2013-02" db="EMBL/GenBank/DDBJ databases">
        <authorList>
            <consortium name="The Broad Institute Genome Sequencing Platform"/>
            <person name="Cuomo C."/>
            <person name="Becnel J."/>
            <person name="Sanscrainte N."/>
            <person name="Walker B."/>
            <person name="Young S.K."/>
            <person name="Zeng Q."/>
            <person name="Gargeya S."/>
            <person name="Fitzgerald M."/>
            <person name="Haas B."/>
            <person name="Abouelleil A."/>
            <person name="Alvarado L."/>
            <person name="Arachchi H.M."/>
            <person name="Berlin A.M."/>
            <person name="Chapman S.B."/>
            <person name="Dewar J."/>
            <person name="Goldberg J."/>
            <person name="Griggs A."/>
            <person name="Gujja S."/>
            <person name="Hansen M."/>
            <person name="Howarth C."/>
            <person name="Imamovic A."/>
            <person name="Larimer J."/>
            <person name="McCowan C."/>
            <person name="Murphy C."/>
            <person name="Neiman D."/>
            <person name="Pearson M."/>
            <person name="Priest M."/>
            <person name="Roberts A."/>
            <person name="Saif S."/>
            <person name="Shea T."/>
            <person name="Sisk P."/>
            <person name="Sykes S."/>
            <person name="Wortman J."/>
            <person name="Nusbaum C."/>
            <person name="Birren B."/>
        </authorList>
    </citation>
    <scope>NUCLEOTIDE SEQUENCE [LARGE SCALE GENOMIC DNA]</scope>
    <source>
        <strain evidence="3">PRA339</strain>
    </source>
</reference>
<proteinExistence type="predicted"/>
<dbReference type="OrthoDB" id="1074925at2759"/>
<reference evidence="2 3" key="2">
    <citation type="submission" date="2014-03" db="EMBL/GenBank/DDBJ databases">
        <title>The Genome Sequence of Anncaliia algerae insect isolate PRA339.</title>
        <authorList>
            <consortium name="The Broad Institute Genome Sequencing Platform"/>
            <consortium name="The Broad Institute Genome Sequencing Center for Infectious Disease"/>
            <person name="Cuomo C."/>
            <person name="Becnel J."/>
            <person name="Sanscrainte N."/>
            <person name="Walker B."/>
            <person name="Young S.K."/>
            <person name="Zeng Q."/>
            <person name="Gargeya S."/>
            <person name="Fitzgerald M."/>
            <person name="Haas B."/>
            <person name="Abouelleil A."/>
            <person name="Alvarado L."/>
            <person name="Arachchi H.M."/>
            <person name="Berlin A.M."/>
            <person name="Chapman S.B."/>
            <person name="Dewar J."/>
            <person name="Goldberg J."/>
            <person name="Griggs A."/>
            <person name="Gujja S."/>
            <person name="Hansen M."/>
            <person name="Howarth C."/>
            <person name="Imamovic A."/>
            <person name="Larimer J."/>
            <person name="McCowan C."/>
            <person name="Murphy C."/>
            <person name="Neiman D."/>
            <person name="Pearson M."/>
            <person name="Priest M."/>
            <person name="Roberts A."/>
            <person name="Saif S."/>
            <person name="Shea T."/>
            <person name="Sisk P."/>
            <person name="Sykes S."/>
            <person name="Wortman J."/>
            <person name="Nusbaum C."/>
            <person name="Birren B."/>
        </authorList>
    </citation>
    <scope>NUCLEOTIDE SEQUENCE [LARGE SCALE GENOMIC DNA]</scope>
    <source>
        <strain evidence="2 3">PRA339</strain>
    </source>
</reference>
<evidence type="ECO:0000313" key="2">
    <source>
        <dbReference type="EMBL" id="KCZ82013.1"/>
    </source>
</evidence>
<dbReference type="GO" id="GO:0005783">
    <property type="term" value="C:endoplasmic reticulum"/>
    <property type="evidence" value="ECO:0007669"/>
    <property type="project" value="TreeGrafter"/>
</dbReference>
<dbReference type="PANTHER" id="PTHR10261">
    <property type="entry name" value="COATOMER SUBUNIT GAMMA"/>
    <property type="match status" value="1"/>
</dbReference>
<dbReference type="SUPFAM" id="SSF48371">
    <property type="entry name" value="ARM repeat"/>
    <property type="match status" value="1"/>
</dbReference>
<dbReference type="STRING" id="1288291.A0A059F417"/>
<dbReference type="Pfam" id="PF01602">
    <property type="entry name" value="Adaptin_N"/>
    <property type="match status" value="1"/>
</dbReference>
<evidence type="ECO:0000313" key="3">
    <source>
        <dbReference type="Proteomes" id="UP000030655"/>
    </source>
</evidence>
<dbReference type="InterPro" id="IPR017106">
    <property type="entry name" value="Coatomer_gsu"/>
</dbReference>
<gene>
    <name evidence="2" type="ORF">H312_00495</name>
</gene>
<sequence length="766" mass="88733">MTPQMTETNLVDLDINEISSQLKAFNTQPLITRKCVVALNSLMLLHTKEELKESHLNSFFTRILKSFQSKERYLKFMTHLVIQKIGKDCSDSFLSISSLLKDLTDKNYKESALKALFSVIPDQMLNDYKPVLMQGYVSRNEEVENISSCIYYSLLKKNMVNDWIVSPSSEKSLIKMALNFEIKKNDKNFLSSMLNNPLKDAKGVFVVKVGFFLYSKDKRKDEFIREALKLKFNQEMIFVEACKQLLNLEDEDILKFLTIALDSLKSLLKSKNTIIKFTSIKLLNQLAKKFPQHCEVLSEEVEELINDKNKNINIIATTTILLIGGEESASRLITKISNVFSTLSDSYKTFLVEAVTKLLKKFKSKKSEFVSFYKTALEEKSSFEFKVFLLKCIKEVMASNRESFLKLLSFYIEDSLNYKITILVLGILSEEIPMLLDEKISKNYLIDNFLIHIFNRLILENNHVRIAALECLTNISKYIDFIQTDVINLLNKYSKDDALKDISLFLLQTYEIKGEELSSTELKNLGIKREEVNKLIKECRIDLSERNSDLKVSLRKTIFTDFIDLTFFLENNLSGILIKEGVFSLAIFLQETKKEFEFSFDNLKVGNKREFNLKIQNYDLQIDSTNLQFNEVINVNSVIDYVLCPENDFSEVERETVSLDPFRITFMDYFIPSFAKNDLLFSSSSSFILDSVDLNDSLQRILKILNLQLITQNEENNEIKCVVEGNYDDNLIRVCVELWKKDTVQMNLDVFSNKEFLSESVIKLFE</sequence>